<feature type="repeat" description="WD" evidence="3">
    <location>
        <begin position="2311"/>
        <end position="2352"/>
    </location>
</feature>
<dbReference type="PANTHER" id="PTHR44129">
    <property type="entry name" value="WD REPEAT-CONTAINING PROTEIN POP1"/>
    <property type="match status" value="1"/>
</dbReference>
<protein>
    <recommendedName>
        <fullName evidence="5">NACHT domain-containing protein</fullName>
    </recommendedName>
</protein>
<evidence type="ECO:0000259" key="5">
    <source>
        <dbReference type="Pfam" id="PF05729"/>
    </source>
</evidence>
<accession>A0A8S1K481</accession>
<dbReference type="Pfam" id="PF00805">
    <property type="entry name" value="Pentapeptide"/>
    <property type="match status" value="1"/>
</dbReference>
<evidence type="ECO:0000256" key="4">
    <source>
        <dbReference type="SAM" id="Coils"/>
    </source>
</evidence>
<feature type="repeat" description="WD" evidence="3">
    <location>
        <begin position="2597"/>
        <end position="2628"/>
    </location>
</feature>
<dbReference type="PROSITE" id="PS00678">
    <property type="entry name" value="WD_REPEATS_1"/>
    <property type="match status" value="3"/>
</dbReference>
<evidence type="ECO:0000256" key="1">
    <source>
        <dbReference type="ARBA" id="ARBA00022574"/>
    </source>
</evidence>
<feature type="coiled-coil region" evidence="4">
    <location>
        <begin position="1108"/>
        <end position="1203"/>
    </location>
</feature>
<dbReference type="SMART" id="SM00320">
    <property type="entry name" value="WD40"/>
    <property type="match status" value="8"/>
</dbReference>
<dbReference type="Pfam" id="PF00400">
    <property type="entry name" value="WD40"/>
    <property type="match status" value="4"/>
</dbReference>
<evidence type="ECO:0000313" key="6">
    <source>
        <dbReference type="EMBL" id="CAD8050168.1"/>
    </source>
</evidence>
<organism evidence="6 7">
    <name type="scientific">Paramecium primaurelia</name>
    <dbReference type="NCBI Taxonomy" id="5886"/>
    <lineage>
        <taxon>Eukaryota</taxon>
        <taxon>Sar</taxon>
        <taxon>Alveolata</taxon>
        <taxon>Ciliophora</taxon>
        <taxon>Intramacronucleata</taxon>
        <taxon>Oligohymenophorea</taxon>
        <taxon>Peniculida</taxon>
        <taxon>Parameciidae</taxon>
        <taxon>Paramecium</taxon>
    </lineage>
</organism>
<keyword evidence="1 3" id="KW-0853">WD repeat</keyword>
<dbReference type="OMA" id="FECEGAQ"/>
<dbReference type="InterPro" id="IPR019775">
    <property type="entry name" value="WD40_repeat_CS"/>
</dbReference>
<name>A0A8S1K481_PARPR</name>
<dbReference type="InterPro" id="IPR001646">
    <property type="entry name" value="5peptide_repeat"/>
</dbReference>
<dbReference type="Pfam" id="PF05729">
    <property type="entry name" value="NACHT"/>
    <property type="match status" value="1"/>
</dbReference>
<evidence type="ECO:0000256" key="3">
    <source>
        <dbReference type="PROSITE-ProRule" id="PRU00221"/>
    </source>
</evidence>
<evidence type="ECO:0000313" key="7">
    <source>
        <dbReference type="Proteomes" id="UP000688137"/>
    </source>
</evidence>
<sequence length="2921" mass="342965">MFMQLRGGGCGNSANLVQPKITPINTTEEKQITPNLQNKIKWHTQRIAQNAVTAIDKKHDLMNSFQFFQIHQRQLWEQAKNPDLSKENIDLILECLTLLLPALKSFIQSNHLYALFTSQSISSLIWVVFTFFSTTKERYLQVQTQQQYLNEIEQIYERLEIESGNETSKYQNNIEYELFLIRAILFVTPTNSQEGVEIFTQFLEGAFQTLVTFSLNDKLIQSLKRGVVFLYQQGVKYSRVKKLEIIFSLLSLKFDAMNILEQSRESKQQNNKSIEIVELLGKMYCNVVKESSDWEIWQCWIQTISSLFQFKPVVQKLNLEKSLLDEIQNKDYAIKTLGDQQILSLKYSYIQNDKTSKTLFDCSTILQELAQLQIFILQGYGQLSNYEQQYFLKLQALEEQKQNNQPQLPITLSGISQLLNQVESLQSIFIEFNEIVKSQDFKDQQKLKQSEKLMKQSQLKIIALLSDIENLNTLKMIVQDSQQPKDNQNVFFEDYYQIQQTNCQIYLSGLVNIGNDQFQEIFQCDQYFSIIVELITGSQNGQQFKKMYEQFQKNQKDKSVIINLSNALKNLVFKEESSNFQQNDSLIGLIKAINLIIQWKSNLKWNLQISIILQIHLRMLVQEQYYDKDPNLYSQIIAITNQHISYQTLSQSIQFLYNQYSQCECYNRFSKLELKSTSHLEKLLNTLLIDNFDAKNTTLQILRKYLFSNSSSVQNVKFDFEISKMMEEELDHSLNYINQIQSALKMIIDFLLYEKEVNNEVTDELEYLLDLKCINEVKQSFLQNQTNKYKIQECLQKLQNYFNKFTVIFTNSQTTIKENDQKTYEQLNQKSQTLSQLIVFFTGLSELNIFNKKDEKLVEQIKIDIREKLDEIIDQTNIKSNNLSIKVNNKIQVEIEFYQKINSQLEELRSKQEKQFNQVKEIQKELQQIQLQLKNIVTLNKLKEQKKSYDTILKETEIDIMQCFNRLKKEQTSLELDFSKIKQQLSEKKNNQQKKDIESQLHFILVQIDSKEKQQNYLEQQYDKIKEEIVDFLFSNKWRIRQVIIYELQQMRQFCLSQNSINLSSGLLIKFSVFETDKKIRVLFNNQKGQESQMILNKYWPNQEQMIQNKIKEKIKELNDIAQKLTIETSNQLKIKYQKEYSRLEKEIQGILENVENIGNQLGITILFFQDLKQDLLRIENQIKQIQEAMESINKDLKFLKGRSVKELFEMRMKRVLQQRLVYNSDNVYIQILTKEKLQQEDKEDNETVLFTEDLFGNGEINEFIWKQQKDSLLIHGQAGSGKSTAARKIEEFLWLIYQKNKNQTDYIPLIPIFVSLPQLKDPIYCAIEETLRSDNYRFSERQIEELKEALELKQYRLIIIMDSYDELKQQYIGLNLNISNRISKWRCSSDRNKYPKVITTSRSELFTIKGYSSWFLSESNSQNLYKEVRLLKFTENQIKQYIQEYTFLCVKRVIKEFYFTAYQDQDYQEFENVYVDIIKTVGLLNLKQDQQQMLSSDIIDSLILKCKHFVSTEHQKTMTQMLMEIWSSSKYENFIKLMGLEQVIETPFMVEIVMAVLPYVVKQRQEINNIKENFIKKYVYLSRQDDSVQKQALDEWQGILNNQQFITEFVQEFQIAEQEKKILQYFQNNQRVNIIMKALLLEPLSTYDFYIQFLEHYFKRQINKLRETGEQIDFDSIGNELWEFAHKLANEMTFSNLSQVPFQPSGLVFKKEDKDWRDDFFNDDCQEGTFKRLFRKCIPIKQKSGIYSFNHKSLQEFLVAKWFIEQLIKLDVQLQETSINIDEAQKKQLVKYNFFKKSWDFDYMQGPIRFIINKIKFNEELKQKLMNLVFYSRFDDEYIIGSSNSLYLLNLLGQQFIETNFQKIKIKQVSLINANFFGCNFNGSTFNKVKLSGVNLNNAEIKNAKWLDILIDELPKIETNLSQVSQIVYIEEENIFLVHDNISVKQYNLYKFQEEKKLNIDFKPRFMVLSNNQKLLAMMNKNEVLIFDIINNKAIQKLNFGDCFSQYKETITFGPDDQSIILGGSDGADELRLIIQYENVAEIKNSNIRSKHATKANQKVKMIGDDNDDNDLIQNSNDIQQSQKKKIIKVQPDSIVAPDEFHSLTSEKVYELKCAKVVVLQHFFNFSIYNQKDKKLETHESNLRKLTCSDINRDSTLIAFGGEQGELIVFQISQIDINFGLVGHKEYISQIQFSTDGKQLVSCSLDKTIRLWNIQQKSLISQTAFILKPKVYSLCLVNNSALALTGFNDGLIQLWDLENSDSRMDVNKGHQAEITCAIFSSDGNYIISGSVDKMIKIWNTKSGIQEGQNLVKHNQTILSLAISDDSYLLCSGSLDGYVYLWDFKSQKFLQQINLYGSQVNDVKIIKYNNEYRILTQTNESVVQLWQESLQEYYLLYDYVDVNKRSISAQESSEILLQSKNSNTFVREFRSITYDALKDHKITSIGASIDGLFKLVGTDKGTLLIIKPDSRSEQKSTQLSQPIQMIKTLNSKYFLTVTQQNIFIWWFSDFTIKESILTENRVINDILVIEDQFLCAGNLIEIWSISNQFKVQKKIFIQNATITAIGYDQKNNKIYAGLYNGNIAVIDQVTDEQIQIEQAHSKEVKTVHWLKTRNLLLTGGEDLSLKIWGSDLGLIKEVEIYDNLQQTFVSSNEIYMIVQESHQISIWDLQQMELVENMIKIQKQTKVMLINSTQQVFWANEQQISMLPIMNKKIKSSYMMEKQSHDPEFMATTEKMIITADRKGNLFMWDYEGEKIDQKRTDKQNELKSIHLSYDQTKLVLAFKNLITVIDLQKKQDIFNKDFQNFDITRALYLNNNDLIIVTNSDKSQVIKFSILDSKKEIIISNHIGKTLGAATYYQSYLTYGSDQAIRYYVDQQSCKFVFSSQLQFECEGAQIRNSEISFKSKIDLAVLFKQKKAILE</sequence>
<feature type="domain" description="NACHT" evidence="5">
    <location>
        <begin position="1273"/>
        <end position="1446"/>
    </location>
</feature>
<dbReference type="Proteomes" id="UP000688137">
    <property type="component" value="Unassembled WGS sequence"/>
</dbReference>
<proteinExistence type="predicted"/>
<dbReference type="InterPro" id="IPR050349">
    <property type="entry name" value="WD_LIS1/nudF_dynein_reg"/>
</dbReference>
<dbReference type="PROSITE" id="PS50082">
    <property type="entry name" value="WD_REPEATS_2"/>
    <property type="match status" value="5"/>
</dbReference>
<evidence type="ECO:0000256" key="2">
    <source>
        <dbReference type="ARBA" id="ARBA00022737"/>
    </source>
</evidence>
<dbReference type="CDD" id="cd00200">
    <property type="entry name" value="WD40"/>
    <property type="match status" value="1"/>
</dbReference>
<comment type="caution">
    <text evidence="6">The sequence shown here is derived from an EMBL/GenBank/DDBJ whole genome shotgun (WGS) entry which is preliminary data.</text>
</comment>
<dbReference type="PROSITE" id="PS50294">
    <property type="entry name" value="WD_REPEATS_REGION"/>
    <property type="match status" value="4"/>
</dbReference>
<feature type="repeat" description="WD" evidence="3">
    <location>
        <begin position="2268"/>
        <end position="2304"/>
    </location>
</feature>
<keyword evidence="2" id="KW-0677">Repeat</keyword>
<feature type="repeat" description="WD" evidence="3">
    <location>
        <begin position="2232"/>
        <end position="2266"/>
    </location>
</feature>
<dbReference type="EMBL" id="CAJJDM010000011">
    <property type="protein sequence ID" value="CAD8050168.1"/>
    <property type="molecule type" value="Genomic_DNA"/>
</dbReference>
<keyword evidence="4" id="KW-0175">Coiled coil</keyword>
<reference evidence="6" key="1">
    <citation type="submission" date="2021-01" db="EMBL/GenBank/DDBJ databases">
        <authorList>
            <consortium name="Genoscope - CEA"/>
            <person name="William W."/>
        </authorList>
    </citation>
    <scope>NUCLEOTIDE SEQUENCE</scope>
</reference>
<gene>
    <name evidence="6" type="ORF">PPRIM_AZ9-3.1.T0140355</name>
</gene>
<dbReference type="InterPro" id="IPR001680">
    <property type="entry name" value="WD40_rpt"/>
</dbReference>
<dbReference type="InterPro" id="IPR007111">
    <property type="entry name" value="NACHT_NTPase"/>
</dbReference>
<keyword evidence="7" id="KW-1185">Reference proteome</keyword>
<feature type="coiled-coil region" evidence="4">
    <location>
        <begin position="888"/>
        <end position="959"/>
    </location>
</feature>
<feature type="repeat" description="WD" evidence="3">
    <location>
        <begin position="2182"/>
        <end position="2223"/>
    </location>
</feature>